<reference evidence="1 2" key="1">
    <citation type="submission" date="2018-04" db="EMBL/GenBank/DDBJ databases">
        <authorList>
            <person name="Hagen T."/>
        </authorList>
    </citation>
    <scope>NUCLEOTIDE SEQUENCE [LARGE SCALE GENOMIC DNA]</scope>
    <source>
        <strain evidence="1 2">TPD7009</strain>
    </source>
</reference>
<name>A0AA92HAC1_RHIRH</name>
<accession>A0AA92HAC1</accession>
<evidence type="ECO:0008006" key="3">
    <source>
        <dbReference type="Google" id="ProtNLM"/>
    </source>
</evidence>
<sequence>MVVEAFLSWTDKARAGDRAKAAKALGAAYVTSSLPKDKQAGAYMAMSCLLDDPSPKVRQALAEALACSDDAPRPIIIALAEDQAEIACPVIINSPVLRKSDLVDLIGRGSSTTRALIAARADLSAGVCAAMAEIGSECEVMIMLENLSAQITPFTLRRVSERFGEESEIRNLLLDRNDLPADVRHTLVLLVGEALASAGIVGQVITVARARQIVQDASDAAVTLIAGEASGQERSYLVEHLRQHRQLTPSFLLQLLCTGKLDFFSEAMSNLSGLEERRVRSILATGRNHAVKALYQSTGLSGRALEVFIEATRLWRQAAEMPYGGAVQRVAERLLDTFSNTESDASVYEMMSMIEKLLIVDQRQRARSFAEELIAEAA</sequence>
<evidence type="ECO:0000313" key="2">
    <source>
        <dbReference type="Proteomes" id="UP000244335"/>
    </source>
</evidence>
<dbReference type="AlphaFoldDB" id="A0AA92HAC1"/>
<dbReference type="InterPro" id="IPR019285">
    <property type="entry name" value="DUF2336"/>
</dbReference>
<protein>
    <recommendedName>
        <fullName evidence="3">DUF2336 domain-containing protein</fullName>
    </recommendedName>
</protein>
<proteinExistence type="predicted"/>
<gene>
    <name evidence="1" type="ORF">DC430_00820</name>
</gene>
<evidence type="ECO:0000313" key="1">
    <source>
        <dbReference type="EMBL" id="PVE56374.1"/>
    </source>
</evidence>
<dbReference type="RefSeq" id="WP_116493715.1">
    <property type="nucleotide sequence ID" value="NZ_QDFR01000001.1"/>
</dbReference>
<dbReference type="Pfam" id="PF10098">
    <property type="entry name" value="DUF2336"/>
    <property type="match status" value="1"/>
</dbReference>
<dbReference type="Proteomes" id="UP000244335">
    <property type="component" value="Unassembled WGS sequence"/>
</dbReference>
<dbReference type="EMBL" id="QDFR01000001">
    <property type="protein sequence ID" value="PVE56374.1"/>
    <property type="molecule type" value="Genomic_DNA"/>
</dbReference>
<dbReference type="PIRSF" id="PIRSF035865">
    <property type="entry name" value="UCP035865"/>
    <property type="match status" value="1"/>
</dbReference>
<organism evidence="1 2">
    <name type="scientific">Rhizobium rhizogenes</name>
    <name type="common">Agrobacterium rhizogenes</name>
    <dbReference type="NCBI Taxonomy" id="359"/>
    <lineage>
        <taxon>Bacteria</taxon>
        <taxon>Pseudomonadati</taxon>
        <taxon>Pseudomonadota</taxon>
        <taxon>Alphaproteobacteria</taxon>
        <taxon>Hyphomicrobiales</taxon>
        <taxon>Rhizobiaceae</taxon>
        <taxon>Rhizobium/Agrobacterium group</taxon>
        <taxon>Rhizobium</taxon>
    </lineage>
</organism>
<comment type="caution">
    <text evidence="1">The sequence shown here is derived from an EMBL/GenBank/DDBJ whole genome shotgun (WGS) entry which is preliminary data.</text>
</comment>
<dbReference type="InterPro" id="IPR014598">
    <property type="entry name" value="UCP035865"/>
</dbReference>